<dbReference type="Proteomes" id="UP000266234">
    <property type="component" value="Unassembled WGS sequence"/>
</dbReference>
<dbReference type="InterPro" id="IPR056884">
    <property type="entry name" value="NPHP3-like_N"/>
</dbReference>
<proteinExistence type="predicted"/>
<dbReference type="Pfam" id="PF24883">
    <property type="entry name" value="NPHP3_N"/>
    <property type="match status" value="1"/>
</dbReference>
<feature type="domain" description="Nephrocystin 3-like N-terminal" evidence="4">
    <location>
        <begin position="222"/>
        <end position="307"/>
    </location>
</feature>
<dbReference type="Gene3D" id="1.25.40.20">
    <property type="entry name" value="Ankyrin repeat-containing domain"/>
    <property type="match status" value="4"/>
</dbReference>
<dbReference type="PROSITE" id="PS50088">
    <property type="entry name" value="ANK_REPEAT"/>
    <property type="match status" value="1"/>
</dbReference>
<evidence type="ECO:0000256" key="3">
    <source>
        <dbReference type="PROSITE-ProRule" id="PRU00023"/>
    </source>
</evidence>
<evidence type="ECO:0000256" key="2">
    <source>
        <dbReference type="ARBA" id="ARBA00023043"/>
    </source>
</evidence>
<dbReference type="STRING" id="694270.A0A395SZQ9"/>
<organism evidence="5 6">
    <name type="scientific">Fusarium longipes</name>
    <dbReference type="NCBI Taxonomy" id="694270"/>
    <lineage>
        <taxon>Eukaryota</taxon>
        <taxon>Fungi</taxon>
        <taxon>Dikarya</taxon>
        <taxon>Ascomycota</taxon>
        <taxon>Pezizomycotina</taxon>
        <taxon>Sordariomycetes</taxon>
        <taxon>Hypocreomycetidae</taxon>
        <taxon>Hypocreales</taxon>
        <taxon>Nectriaceae</taxon>
        <taxon>Fusarium</taxon>
    </lineage>
</organism>
<evidence type="ECO:0000313" key="6">
    <source>
        <dbReference type="Proteomes" id="UP000266234"/>
    </source>
</evidence>
<sequence length="1660" mass="184844">MEVAASLIAIVDLSVSVSSACIKYIRGVANAANEATALHEELSSLLRIVSRLQLPSVSSSLKIELGPDIQLCHNDLLALQEKLQPAEGLRKIHQRLVWPFKKDGEFKNASMGIQRHLNIFEKAVAISTFEMTADIREQLLELRIARESDRTLLKDNFEMIDSHLSDIRKSMSEDQKKELIQWLNAVDCESNYRDNVALAAPNTGSWFFEETGMFAQWLGCGPDSPRNILVQGEEVEKLRSKHQAVDLVPVPELMSTLKQVFSTFDAVFLLVDALDECEKVDELLRLLQDLTRNVESLTDVRFMCSSRDESGIKQSLEPCGFTVQPLECAAVVQDIEVYVAETIRNDTNGKFRVFRGSSEGLRGDVITSLVDRSEGLSDLCKARRILSWLIGTNGEMTANMLIEALTIDEDKLEVDEEGRLQDTDEIRDICRSLVRETDHRHPYLGHNRKVITLAHFSVEQYLLSPQAGKFRIDLRDVHLQLARACLAYSTWPIWKSVTESNSEDDIVDEKDRDVVQFLAYTCGDIFSHFQYQNVEYDLVPYIIGLLQQQLRMKNLRLNCALVDSWGKSRSLIDNTLHIDATGGPWGMSMTRLLDDPLQIGHSSSFLSKSLVAGLYPTCISLIQNRIDLSGYDDYHQTSLAFIVATGRLDLVRSFTRQNMENYQRVALSSTPKEGSMLESILISIVNGLFTAIAAKWVDVCRELFTTALEYLGLFPNRRYSTKVYLMMLRLCSILSAAEGPREFLEFLLSHASSSEQMDAYALKQLEEEILYVSILQGGAHHVQKMLASGVSPTARINRSSNLRLLHQRHADKVTFQDINTYWLCYIDPEVLLNRIDTHWRDWEYAEEEPKIIATAAMHNAGISRLIIQGGHEEILEDQDTLVSAIRSWLSMDENRGQVEDLKILRPLLYDYLQRPENKGKLNFALNIWAGSKDGTEVIKQLIARGADPNSSIVNQDCHDFSTPLLTACRGQGFANVEVLSDAGADPNLETASGMLPSVALFKSSWCPVPGRERIFDMLKRHTPALRTSIARSLSPPPTFSRYGYGSRCGSVLTAIITGPMRYNIPVEFLKSRRLLDDLDRYLPGDEYGTPLIAAAATGNKEFVDLLIEHGATIDAPGHPETEWSHPALAAILADHWDLALELLEGFDASSHGRHREQRNWAMALILALQSDNQDVALALIEGGVDVNFIMDQGASPYLLYDIRESFHTDMDEVNWSVSETGTPMYAACAGGNLTLIDKLQSIGASQDLSPGSSYGDVFTAVCVSEKVEAVERFLKKGVDVNHCSLGREKWCPLVAAVQVSYSSGADEIVSLLIKEGAKANISYPFKNDAAEPSSLESLLLKRGKSLHFSLLWKRMWDDCKITGPSILNAKPFSGNVCIAAVEGRDEDRLEMIAGQEGVDVNREESCGIYPTAMMATLDMKKSYRVSDPLRKLGATEISASQMLNFTHPFRALTSDLIKENAALTIPGSFWGNMITLCVNVPMAIPFLLQQGVDPTEFVPGSFYGSALIAASALLSADTILHFLDHGCNFNATVSGSPFGTPLIAVCAGPAHYPFQWSFHEEFNLQDPPGWSMVQYDMLELLIAKGVDVNATHNGFSPLIALTLCDCAEEYKIKGLRLLLDKGADPNLILPRWGYNTVSIHPANGLFLVLDDGGQNVYKHF</sequence>
<gene>
    <name evidence="5" type="ORF">FLONG3_3928</name>
</gene>
<reference evidence="5 6" key="1">
    <citation type="journal article" date="2018" name="PLoS Pathog.">
        <title>Evolution of structural diversity of trichothecenes, a family of toxins produced by plant pathogenic and entomopathogenic fungi.</title>
        <authorList>
            <person name="Proctor R.H."/>
            <person name="McCormick S.P."/>
            <person name="Kim H.S."/>
            <person name="Cardoza R.E."/>
            <person name="Stanley A.M."/>
            <person name="Lindo L."/>
            <person name="Kelly A."/>
            <person name="Brown D.W."/>
            <person name="Lee T."/>
            <person name="Vaughan M.M."/>
            <person name="Alexander N.J."/>
            <person name="Busman M."/>
            <person name="Gutierrez S."/>
        </authorList>
    </citation>
    <scope>NUCLEOTIDE SEQUENCE [LARGE SCALE GENOMIC DNA]</scope>
    <source>
        <strain evidence="5 6">NRRL 20695</strain>
    </source>
</reference>
<evidence type="ECO:0000256" key="1">
    <source>
        <dbReference type="ARBA" id="ARBA00022737"/>
    </source>
</evidence>
<evidence type="ECO:0000259" key="4">
    <source>
        <dbReference type="Pfam" id="PF24883"/>
    </source>
</evidence>
<comment type="caution">
    <text evidence="5">The sequence shown here is derived from an EMBL/GenBank/DDBJ whole genome shotgun (WGS) entry which is preliminary data.</text>
</comment>
<name>A0A395SZQ9_9HYPO</name>
<dbReference type="Pfam" id="PF00023">
    <property type="entry name" value="Ank"/>
    <property type="match status" value="1"/>
</dbReference>
<accession>A0A395SZQ9</accession>
<dbReference type="InterPro" id="IPR002110">
    <property type="entry name" value="Ankyrin_rpt"/>
</dbReference>
<dbReference type="PANTHER" id="PTHR24123">
    <property type="entry name" value="ANKYRIN REPEAT-CONTAINING"/>
    <property type="match status" value="1"/>
</dbReference>
<evidence type="ECO:0000313" key="5">
    <source>
        <dbReference type="EMBL" id="RGP77971.1"/>
    </source>
</evidence>
<keyword evidence="1" id="KW-0677">Repeat</keyword>
<keyword evidence="2 3" id="KW-0040">ANK repeat</keyword>
<feature type="repeat" description="ANK" evidence="3">
    <location>
        <begin position="1086"/>
        <end position="1118"/>
    </location>
</feature>
<dbReference type="InterPro" id="IPR036770">
    <property type="entry name" value="Ankyrin_rpt-contain_sf"/>
</dbReference>
<dbReference type="EMBL" id="PXOG01000081">
    <property type="protein sequence ID" value="RGP77971.1"/>
    <property type="molecule type" value="Genomic_DNA"/>
</dbReference>
<dbReference type="OrthoDB" id="194358at2759"/>
<dbReference type="PANTHER" id="PTHR24123:SF33">
    <property type="entry name" value="PROTEIN HOS4"/>
    <property type="match status" value="1"/>
</dbReference>
<dbReference type="SMART" id="SM00248">
    <property type="entry name" value="ANK"/>
    <property type="match status" value="9"/>
</dbReference>
<dbReference type="PROSITE" id="PS50297">
    <property type="entry name" value="ANK_REP_REGION"/>
    <property type="match status" value="1"/>
</dbReference>
<dbReference type="InterPro" id="IPR051165">
    <property type="entry name" value="Multifunctional_ANK_Repeat"/>
</dbReference>
<dbReference type="SUPFAM" id="SSF48403">
    <property type="entry name" value="Ankyrin repeat"/>
    <property type="match status" value="3"/>
</dbReference>
<keyword evidence="6" id="KW-1185">Reference proteome</keyword>
<protein>
    <submittedName>
        <fullName evidence="5">Multiple ankyrin repeats single kh domain</fullName>
    </submittedName>
</protein>